<protein>
    <submittedName>
        <fullName evidence="1">Uncharacterized protein</fullName>
    </submittedName>
</protein>
<organism evidence="1 2">
    <name type="scientific">Sphingomonas bisphenolicum</name>
    <dbReference type="NCBI Taxonomy" id="296544"/>
    <lineage>
        <taxon>Bacteria</taxon>
        <taxon>Pseudomonadati</taxon>
        <taxon>Pseudomonadota</taxon>
        <taxon>Alphaproteobacteria</taxon>
        <taxon>Sphingomonadales</taxon>
        <taxon>Sphingomonadaceae</taxon>
        <taxon>Sphingomonas</taxon>
    </lineage>
</organism>
<accession>A0ABM7FYG6</accession>
<gene>
    <name evidence="1" type="ORF">SBA_ch1_23850</name>
</gene>
<dbReference type="EMBL" id="AP018817">
    <property type="protein sequence ID" value="BBF70185.1"/>
    <property type="molecule type" value="Genomic_DNA"/>
</dbReference>
<dbReference type="RefSeq" id="WP_261934596.1">
    <property type="nucleotide sequence ID" value="NZ_AP018817.1"/>
</dbReference>
<sequence length="196" mass="21065">MIVLPSWPGARRAVPRVLDFGGILEPSSGAESQRMNRLGNRYGVTFDMPALNSDEGRVWVNRLIRGQTAGARMEYPLLDFNPGTPGAFVVDGNGQAGTLLTVKGGAPGYQFKEGQPFNLIIGGKYYLDFIAADVAANGSGNAIIPLSQMMRAQPSDGAALLITQPVVEGWVVDDQVSWELALNRSTALSFTIHESR</sequence>
<dbReference type="Proteomes" id="UP001059971">
    <property type="component" value="Chromosome 1"/>
</dbReference>
<reference evidence="1" key="1">
    <citation type="submission" date="2018-07" db="EMBL/GenBank/DDBJ databases">
        <title>Complete genome sequence of Sphingomonas bisphenolicum strain AO1, a bisphenol A degradative bacterium isolated from Japanese farm field.</title>
        <authorList>
            <person name="Murakami M."/>
            <person name="Koh M."/>
            <person name="Koba S."/>
            <person name="Matsumura Y."/>
        </authorList>
    </citation>
    <scope>NUCLEOTIDE SEQUENCE</scope>
    <source>
        <strain evidence="1">AO1</strain>
    </source>
</reference>
<evidence type="ECO:0000313" key="2">
    <source>
        <dbReference type="Proteomes" id="UP001059971"/>
    </source>
</evidence>
<proteinExistence type="predicted"/>
<evidence type="ECO:0000313" key="1">
    <source>
        <dbReference type="EMBL" id="BBF70185.1"/>
    </source>
</evidence>
<name>A0ABM7FYG6_9SPHN</name>
<keyword evidence="2" id="KW-1185">Reference proteome</keyword>